<dbReference type="PANTHER" id="PTHR31118">
    <property type="entry name" value="CYCLASE-LIKE PROTEIN 2"/>
    <property type="match status" value="1"/>
</dbReference>
<dbReference type="GO" id="GO:0019441">
    <property type="term" value="P:L-tryptophan catabolic process to kynurenine"/>
    <property type="evidence" value="ECO:0007669"/>
    <property type="project" value="InterPro"/>
</dbReference>
<comment type="caution">
    <text evidence="1">The sequence shown here is derived from an EMBL/GenBank/DDBJ whole genome shotgun (WGS) entry which is preliminary data.</text>
</comment>
<proteinExistence type="predicted"/>
<protein>
    <submittedName>
        <fullName evidence="1">Kynurenine formamidase</fullName>
        <ecNumber evidence="1">3.5.1.9</ecNumber>
    </submittedName>
</protein>
<keyword evidence="2" id="KW-1185">Reference proteome</keyword>
<dbReference type="PANTHER" id="PTHR31118:SF12">
    <property type="entry name" value="CYCLASE-LIKE PROTEIN 2"/>
    <property type="match status" value="1"/>
</dbReference>
<dbReference type="Pfam" id="PF04199">
    <property type="entry name" value="Cyclase"/>
    <property type="match status" value="1"/>
</dbReference>
<sequence length="259" mass="28520">MSNSLEQLTIELASGQVRVVDLTQTLSPDFPALQLPPQFGQVWAFKMEKISQYDEQGPGWYWNNFSCGEHTGTHFDAPVHWVTGKNHVRNTVDTIDVQNFIAPAVVLDASAEVAANEDWLLSAGFLEAWEAKHGRIPAGAWVLLRSDWSKRTDPVAFLNMREDGAHTPGPTQEAVEWLIHERKVHGFGVETINTDAGQSYAWPTPYPCHTLMHGSNRYGLQCLKNLDQLPATGTVIVSAPLKIQGGSGSPLRVLALVAN</sequence>
<dbReference type="Gene3D" id="3.50.30.50">
    <property type="entry name" value="Putative cyclase"/>
    <property type="match status" value="1"/>
</dbReference>
<gene>
    <name evidence="1" type="primary">kynB</name>
    <name evidence="1" type="ORF">AWB66_05778</name>
</gene>
<dbReference type="GO" id="GO:0004061">
    <property type="term" value="F:arylformamidase activity"/>
    <property type="evidence" value="ECO:0007669"/>
    <property type="project" value="UniProtKB-EC"/>
</dbReference>
<name>A0A158KCI0_9BURK</name>
<dbReference type="InterPro" id="IPR037175">
    <property type="entry name" value="KFase_sf"/>
</dbReference>
<dbReference type="RefSeq" id="WP_087633490.1">
    <property type="nucleotide sequence ID" value="NZ_FCNZ02000039.1"/>
</dbReference>
<keyword evidence="1" id="KW-0378">Hydrolase</keyword>
<dbReference type="Proteomes" id="UP000054717">
    <property type="component" value="Unassembled WGS sequence"/>
</dbReference>
<organism evidence="1 2">
    <name type="scientific">Caballeronia telluris</name>
    <dbReference type="NCBI Taxonomy" id="326475"/>
    <lineage>
        <taxon>Bacteria</taxon>
        <taxon>Pseudomonadati</taxon>
        <taxon>Pseudomonadota</taxon>
        <taxon>Betaproteobacteria</taxon>
        <taxon>Burkholderiales</taxon>
        <taxon>Burkholderiaceae</taxon>
        <taxon>Caballeronia</taxon>
    </lineage>
</organism>
<dbReference type="STRING" id="326475.AWB66_05778"/>
<reference evidence="1" key="1">
    <citation type="submission" date="2016-01" db="EMBL/GenBank/DDBJ databases">
        <authorList>
            <person name="Peeters Charlotte."/>
        </authorList>
    </citation>
    <scope>NUCLEOTIDE SEQUENCE</scope>
    <source>
        <strain evidence="1">LMG 22936</strain>
    </source>
</reference>
<dbReference type="EMBL" id="FCNZ02000039">
    <property type="protein sequence ID" value="SAL78131.1"/>
    <property type="molecule type" value="Genomic_DNA"/>
</dbReference>
<dbReference type="AlphaFoldDB" id="A0A158KCI0"/>
<dbReference type="EC" id="3.5.1.9" evidence="1"/>
<dbReference type="SUPFAM" id="SSF102198">
    <property type="entry name" value="Putative cyclase"/>
    <property type="match status" value="1"/>
</dbReference>
<evidence type="ECO:0000313" key="2">
    <source>
        <dbReference type="Proteomes" id="UP000054717"/>
    </source>
</evidence>
<accession>A0A158KCI0</accession>
<evidence type="ECO:0000313" key="1">
    <source>
        <dbReference type="EMBL" id="SAL78131.1"/>
    </source>
</evidence>
<dbReference type="InterPro" id="IPR007325">
    <property type="entry name" value="KFase/CYL"/>
</dbReference>